<name>A0A834NZ27_VESPE</name>
<evidence type="ECO:0000313" key="3">
    <source>
        <dbReference type="Proteomes" id="UP000600918"/>
    </source>
</evidence>
<proteinExistence type="predicted"/>
<reference evidence="2" key="1">
    <citation type="journal article" date="2020" name="G3 (Bethesda)">
        <title>High-Quality Assemblies for Three Invasive Social Wasps from the &lt;i&gt;Vespula&lt;/i&gt; Genus.</title>
        <authorList>
            <person name="Harrop T.W.R."/>
            <person name="Guhlin J."/>
            <person name="McLaughlin G.M."/>
            <person name="Permina E."/>
            <person name="Stockwell P."/>
            <person name="Gilligan J."/>
            <person name="Le Lec M.F."/>
            <person name="Gruber M.A.M."/>
            <person name="Quinn O."/>
            <person name="Lovegrove M."/>
            <person name="Duncan E.J."/>
            <person name="Remnant E.J."/>
            <person name="Van Eeckhoven J."/>
            <person name="Graham B."/>
            <person name="Knapp R.A."/>
            <person name="Langford K.W."/>
            <person name="Kronenberg Z."/>
            <person name="Press M.O."/>
            <person name="Eacker S.M."/>
            <person name="Wilson-Rankin E.E."/>
            <person name="Purcell J."/>
            <person name="Lester P.J."/>
            <person name="Dearden P.K."/>
        </authorList>
    </citation>
    <scope>NUCLEOTIDE SEQUENCE</scope>
    <source>
        <strain evidence="2">Volc-1</strain>
    </source>
</reference>
<gene>
    <name evidence="2" type="ORF">H0235_009581</name>
</gene>
<dbReference type="EMBL" id="JACSDY010000008">
    <property type="protein sequence ID" value="KAF7421745.1"/>
    <property type="molecule type" value="Genomic_DNA"/>
</dbReference>
<feature type="region of interest" description="Disordered" evidence="1">
    <location>
        <begin position="1"/>
        <end position="22"/>
    </location>
</feature>
<feature type="compositionally biased region" description="Basic and acidic residues" evidence="1">
    <location>
        <begin position="1"/>
        <end position="11"/>
    </location>
</feature>
<organism evidence="2 3">
    <name type="scientific">Vespula pensylvanica</name>
    <name type="common">Western yellow jacket</name>
    <name type="synonym">Wasp</name>
    <dbReference type="NCBI Taxonomy" id="30213"/>
    <lineage>
        <taxon>Eukaryota</taxon>
        <taxon>Metazoa</taxon>
        <taxon>Ecdysozoa</taxon>
        <taxon>Arthropoda</taxon>
        <taxon>Hexapoda</taxon>
        <taxon>Insecta</taxon>
        <taxon>Pterygota</taxon>
        <taxon>Neoptera</taxon>
        <taxon>Endopterygota</taxon>
        <taxon>Hymenoptera</taxon>
        <taxon>Apocrita</taxon>
        <taxon>Aculeata</taxon>
        <taxon>Vespoidea</taxon>
        <taxon>Vespidae</taxon>
        <taxon>Vespinae</taxon>
        <taxon>Vespula</taxon>
    </lineage>
</organism>
<protein>
    <submittedName>
        <fullName evidence="2">Uncharacterized protein</fullName>
    </submittedName>
</protein>
<evidence type="ECO:0000256" key="1">
    <source>
        <dbReference type="SAM" id="MobiDB-lite"/>
    </source>
</evidence>
<comment type="caution">
    <text evidence="2">The sequence shown here is derived from an EMBL/GenBank/DDBJ whole genome shotgun (WGS) entry which is preliminary data.</text>
</comment>
<dbReference type="Proteomes" id="UP000600918">
    <property type="component" value="Unassembled WGS sequence"/>
</dbReference>
<dbReference type="AlphaFoldDB" id="A0A834NZ27"/>
<sequence>MKRERPRRNNNDGRPASVASTAGCTGIHRAQRIFQRVMGNVRYLSLNDGIDEAVVTNQNDCGAEEYTELIKVDAVLPRASEPHL</sequence>
<accession>A0A834NZ27</accession>
<evidence type="ECO:0000313" key="2">
    <source>
        <dbReference type="EMBL" id="KAF7421745.1"/>
    </source>
</evidence>
<keyword evidence="3" id="KW-1185">Reference proteome</keyword>